<dbReference type="EMBL" id="LNQE01001386">
    <property type="protein sequence ID" value="KUG18367.1"/>
    <property type="molecule type" value="Genomic_DNA"/>
</dbReference>
<protein>
    <recommendedName>
        <fullName evidence="8">AI-2E family transporter</fullName>
    </recommendedName>
</protein>
<evidence type="ECO:0000256" key="6">
    <source>
        <dbReference type="SAM" id="Phobius"/>
    </source>
</evidence>
<comment type="caution">
    <text evidence="7">The sequence shown here is derived from an EMBL/GenBank/DDBJ whole genome shotgun (WGS) entry which is preliminary data.</text>
</comment>
<name>A0A0W8FBR8_9ZZZZ</name>
<feature type="transmembrane region" description="Helical" evidence="6">
    <location>
        <begin position="15"/>
        <end position="48"/>
    </location>
</feature>
<reference evidence="7" key="1">
    <citation type="journal article" date="2015" name="Proc. Natl. Acad. Sci. U.S.A.">
        <title>Networks of energetic and metabolic interactions define dynamics in microbial communities.</title>
        <authorList>
            <person name="Embree M."/>
            <person name="Liu J.K."/>
            <person name="Al-Bassam M.M."/>
            <person name="Zengler K."/>
        </authorList>
    </citation>
    <scope>NUCLEOTIDE SEQUENCE</scope>
</reference>
<feature type="transmembrane region" description="Helical" evidence="6">
    <location>
        <begin position="257"/>
        <end position="280"/>
    </location>
</feature>
<dbReference type="PANTHER" id="PTHR21716">
    <property type="entry name" value="TRANSMEMBRANE PROTEIN"/>
    <property type="match status" value="1"/>
</dbReference>
<dbReference type="Pfam" id="PF01594">
    <property type="entry name" value="AI-2E_transport"/>
    <property type="match status" value="1"/>
</dbReference>
<evidence type="ECO:0000256" key="1">
    <source>
        <dbReference type="ARBA" id="ARBA00004141"/>
    </source>
</evidence>
<feature type="transmembrane region" description="Helical" evidence="6">
    <location>
        <begin position="60"/>
        <end position="79"/>
    </location>
</feature>
<proteinExistence type="inferred from homology"/>
<dbReference type="PANTHER" id="PTHR21716:SF4">
    <property type="entry name" value="TRANSMEMBRANE PROTEIN 245"/>
    <property type="match status" value="1"/>
</dbReference>
<feature type="transmembrane region" description="Helical" evidence="6">
    <location>
        <begin position="230"/>
        <end position="251"/>
    </location>
</feature>
<organism evidence="7">
    <name type="scientific">hydrocarbon metagenome</name>
    <dbReference type="NCBI Taxonomy" id="938273"/>
    <lineage>
        <taxon>unclassified sequences</taxon>
        <taxon>metagenomes</taxon>
        <taxon>ecological metagenomes</taxon>
    </lineage>
</organism>
<evidence type="ECO:0000256" key="4">
    <source>
        <dbReference type="ARBA" id="ARBA00022989"/>
    </source>
</evidence>
<evidence type="ECO:0000313" key="7">
    <source>
        <dbReference type="EMBL" id="KUG18367.1"/>
    </source>
</evidence>
<evidence type="ECO:0008006" key="8">
    <source>
        <dbReference type="Google" id="ProtNLM"/>
    </source>
</evidence>
<keyword evidence="4 6" id="KW-1133">Transmembrane helix</keyword>
<dbReference type="GO" id="GO:0016020">
    <property type="term" value="C:membrane"/>
    <property type="evidence" value="ECO:0007669"/>
    <property type="project" value="UniProtKB-SubCell"/>
</dbReference>
<feature type="transmembrane region" description="Helical" evidence="6">
    <location>
        <begin position="198"/>
        <end position="223"/>
    </location>
</feature>
<dbReference type="PROSITE" id="PS51257">
    <property type="entry name" value="PROKAR_LIPOPROTEIN"/>
    <property type="match status" value="1"/>
</dbReference>
<evidence type="ECO:0000256" key="2">
    <source>
        <dbReference type="ARBA" id="ARBA00009773"/>
    </source>
</evidence>
<keyword evidence="5 6" id="KW-0472">Membrane</keyword>
<feature type="transmembrane region" description="Helical" evidence="6">
    <location>
        <begin position="152"/>
        <end position="178"/>
    </location>
</feature>
<evidence type="ECO:0000256" key="3">
    <source>
        <dbReference type="ARBA" id="ARBA00022692"/>
    </source>
</evidence>
<gene>
    <name evidence="7" type="ORF">ASZ90_011917</name>
</gene>
<keyword evidence="3 6" id="KW-0812">Transmembrane</keyword>
<sequence>MDYDPDRWCSEHKGILILALAAVLMTACFAFPFLDGIILGSVFAYVGRPIRDRFGKRKKLGSLVAAICVVVPIFLMLGLGSLEVATQIIALAKNQEALRYWLGYLMQQTATDLPSWARESLLSGLENAFGLIASLAASIPILQIGRMASLGIINFLISFPICYFILLDGEGFVGSLISLLPDGEMRVLERYIDRIDRILSGIFIGTVYTSIVGSLIAAVIFFLFDIPRPIALASIVFIAGMVPVLTSWAVLVPLAVYRYFTVGLEGALFFLVISSALIYLPSELFIRPYIISTRSSLHPLLVMLSFFGGALVAGIGGFFLAPAVIGAISGIYQVRREETASSEALE</sequence>
<feature type="transmembrane region" description="Helical" evidence="6">
    <location>
        <begin position="301"/>
        <end position="332"/>
    </location>
</feature>
<dbReference type="InterPro" id="IPR002549">
    <property type="entry name" value="AI-2E-like"/>
</dbReference>
<comment type="subcellular location">
    <subcellularLocation>
        <location evidence="1">Membrane</location>
        <topology evidence="1">Multi-pass membrane protein</topology>
    </subcellularLocation>
</comment>
<evidence type="ECO:0000256" key="5">
    <source>
        <dbReference type="ARBA" id="ARBA00023136"/>
    </source>
</evidence>
<dbReference type="AlphaFoldDB" id="A0A0W8FBR8"/>
<comment type="similarity">
    <text evidence="2">Belongs to the autoinducer-2 exporter (AI-2E) (TC 2.A.86) family.</text>
</comment>
<accession>A0A0W8FBR8</accession>